<comment type="caution">
    <text evidence="1">The sequence shown here is derived from an EMBL/GenBank/DDBJ whole genome shotgun (WGS) entry which is preliminary data.</text>
</comment>
<evidence type="ECO:0000313" key="1">
    <source>
        <dbReference type="EMBL" id="NEU70394.1"/>
    </source>
</evidence>
<gene>
    <name evidence="1" type="ORF">GK091_26210</name>
</gene>
<proteinExistence type="predicted"/>
<organism evidence="1 2">
    <name type="scientific">Spirosoma agri</name>
    <dbReference type="NCBI Taxonomy" id="1987381"/>
    <lineage>
        <taxon>Bacteria</taxon>
        <taxon>Pseudomonadati</taxon>
        <taxon>Bacteroidota</taxon>
        <taxon>Cytophagia</taxon>
        <taxon>Cytophagales</taxon>
        <taxon>Cytophagaceae</taxon>
        <taxon>Spirosoma</taxon>
    </lineage>
</organism>
<dbReference type="Proteomes" id="UP000477386">
    <property type="component" value="Unassembled WGS sequence"/>
</dbReference>
<evidence type="ECO:0000313" key="2">
    <source>
        <dbReference type="Proteomes" id="UP000477386"/>
    </source>
</evidence>
<name>A0A6M0IQP9_9BACT</name>
<dbReference type="EMBL" id="JAAGNZ010000004">
    <property type="protein sequence ID" value="NEU70394.1"/>
    <property type="molecule type" value="Genomic_DNA"/>
</dbReference>
<accession>A0A6M0IQP9</accession>
<protein>
    <submittedName>
        <fullName evidence="1">Uncharacterized protein</fullName>
    </submittedName>
</protein>
<dbReference type="AlphaFoldDB" id="A0A6M0IQP9"/>
<reference evidence="1 2" key="1">
    <citation type="submission" date="2020-02" db="EMBL/GenBank/DDBJ databases">
        <title>Draft genome sequence of two Spirosoma agri KCTC 52727 and Spirosoma terrae KCTC 52035.</title>
        <authorList>
            <person name="Rojas J."/>
            <person name="Ambika Manirajan B."/>
            <person name="Ratering S."/>
            <person name="Suarez C."/>
            <person name="Schnell S."/>
        </authorList>
    </citation>
    <scope>NUCLEOTIDE SEQUENCE [LARGE SCALE GENOMIC DNA]</scope>
    <source>
        <strain evidence="1 2">KCTC 52727</strain>
    </source>
</reference>
<dbReference type="Gene3D" id="3.30.450.40">
    <property type="match status" value="1"/>
</dbReference>
<dbReference type="InterPro" id="IPR029016">
    <property type="entry name" value="GAF-like_dom_sf"/>
</dbReference>
<keyword evidence="2" id="KW-1185">Reference proteome</keyword>
<sequence>MTLDVESPVPNQAGQVQVVADVAMDPIHTLSERETRQAAQIGAYINVLLVKQQQWVITLRVHSIQARSWTSSEVELV</sequence>
<dbReference type="RefSeq" id="WP_164043701.1">
    <property type="nucleotide sequence ID" value="NZ_JAAGNZ010000004.1"/>
</dbReference>